<organism evidence="1">
    <name type="scientific">marine sediment metagenome</name>
    <dbReference type="NCBI Taxonomy" id="412755"/>
    <lineage>
        <taxon>unclassified sequences</taxon>
        <taxon>metagenomes</taxon>
        <taxon>ecological metagenomes</taxon>
    </lineage>
</organism>
<accession>A0A0F9RR82</accession>
<evidence type="ECO:0000313" key="1">
    <source>
        <dbReference type="EMBL" id="KKN58990.1"/>
    </source>
</evidence>
<sequence>MSYNEDDEEYEKEEIERENRERLRKEKKLKGNITLTTKTDEEIIEMIFNKMKTQINLSYLNLNIYWNEIGVSIDGYNSVYDFPQSTQYRIEQINNLVWQKIKILKKQRKHEETEKERNESFKMIDEIIEWIKEKKIKKLSKIDLQLFLSEKKIDLIPINRHALYLEVNKEIIK</sequence>
<name>A0A0F9RR82_9ZZZZ</name>
<protein>
    <submittedName>
        <fullName evidence="1">Uncharacterized protein</fullName>
    </submittedName>
</protein>
<dbReference type="EMBL" id="LAZR01000743">
    <property type="protein sequence ID" value="KKN58990.1"/>
    <property type="molecule type" value="Genomic_DNA"/>
</dbReference>
<proteinExistence type="predicted"/>
<comment type="caution">
    <text evidence="1">The sequence shown here is derived from an EMBL/GenBank/DDBJ whole genome shotgun (WGS) entry which is preliminary data.</text>
</comment>
<gene>
    <name evidence="1" type="ORF">LCGC14_0546650</name>
</gene>
<dbReference type="AlphaFoldDB" id="A0A0F9RR82"/>
<reference evidence="1" key="1">
    <citation type="journal article" date="2015" name="Nature">
        <title>Complex archaea that bridge the gap between prokaryotes and eukaryotes.</title>
        <authorList>
            <person name="Spang A."/>
            <person name="Saw J.H."/>
            <person name="Jorgensen S.L."/>
            <person name="Zaremba-Niedzwiedzka K."/>
            <person name="Martijn J."/>
            <person name="Lind A.E."/>
            <person name="van Eijk R."/>
            <person name="Schleper C."/>
            <person name="Guy L."/>
            <person name="Ettema T.J."/>
        </authorList>
    </citation>
    <scope>NUCLEOTIDE SEQUENCE</scope>
</reference>